<sequence>MRQRGSCIIGRAECLMSPGRFGVICTGVPPLAVDKVLAAADELRAHFTGYFVFACRITKSQQLGNRQ</sequence>
<proteinExistence type="predicted"/>
<evidence type="ECO:0000313" key="2">
    <source>
        <dbReference type="Proteomes" id="UP000693946"/>
    </source>
</evidence>
<reference evidence="1 2" key="1">
    <citation type="journal article" date="2021" name="Sci. Rep.">
        <title>Chromosome anchoring in Senegalese sole (Solea senegalensis) reveals sex-associated markers and genome rearrangements in flatfish.</title>
        <authorList>
            <person name="Guerrero-Cozar I."/>
            <person name="Gomez-Garrido J."/>
            <person name="Berbel C."/>
            <person name="Martinez-Blanch J.F."/>
            <person name="Alioto T."/>
            <person name="Claros M.G."/>
            <person name="Gagnaire P.A."/>
            <person name="Manchado M."/>
        </authorList>
    </citation>
    <scope>NUCLEOTIDE SEQUENCE [LARGE SCALE GENOMIC DNA]</scope>
    <source>
        <strain evidence="1">Sse05_10M</strain>
    </source>
</reference>
<protein>
    <submittedName>
        <fullName evidence="1">Uncharacterized protein</fullName>
    </submittedName>
</protein>
<gene>
    <name evidence="1" type="ORF">JOB18_021609</name>
</gene>
<dbReference type="Proteomes" id="UP000693946">
    <property type="component" value="Linkage Group LG14"/>
</dbReference>
<keyword evidence="2" id="KW-1185">Reference proteome</keyword>
<name>A0AAV6SA93_SOLSE</name>
<organism evidence="1 2">
    <name type="scientific">Solea senegalensis</name>
    <name type="common">Senegalese sole</name>
    <dbReference type="NCBI Taxonomy" id="28829"/>
    <lineage>
        <taxon>Eukaryota</taxon>
        <taxon>Metazoa</taxon>
        <taxon>Chordata</taxon>
        <taxon>Craniata</taxon>
        <taxon>Vertebrata</taxon>
        <taxon>Euteleostomi</taxon>
        <taxon>Actinopterygii</taxon>
        <taxon>Neopterygii</taxon>
        <taxon>Teleostei</taxon>
        <taxon>Neoteleostei</taxon>
        <taxon>Acanthomorphata</taxon>
        <taxon>Carangaria</taxon>
        <taxon>Pleuronectiformes</taxon>
        <taxon>Pleuronectoidei</taxon>
        <taxon>Soleidae</taxon>
        <taxon>Solea</taxon>
    </lineage>
</organism>
<comment type="caution">
    <text evidence="1">The sequence shown here is derived from an EMBL/GenBank/DDBJ whole genome shotgun (WGS) entry which is preliminary data.</text>
</comment>
<evidence type="ECO:0000313" key="1">
    <source>
        <dbReference type="EMBL" id="KAG7513967.1"/>
    </source>
</evidence>
<accession>A0AAV6SA93</accession>
<dbReference type="AlphaFoldDB" id="A0AAV6SA93"/>
<dbReference type="EMBL" id="JAGKHQ010000006">
    <property type="protein sequence ID" value="KAG7513967.1"/>
    <property type="molecule type" value="Genomic_DNA"/>
</dbReference>